<dbReference type="Proteomes" id="UP001295684">
    <property type="component" value="Unassembled WGS sequence"/>
</dbReference>
<dbReference type="AlphaFoldDB" id="A0AAD1XFM2"/>
<dbReference type="EMBL" id="CAMPGE010010855">
    <property type="protein sequence ID" value="CAI2369701.1"/>
    <property type="molecule type" value="Genomic_DNA"/>
</dbReference>
<comment type="caution">
    <text evidence="1">The sequence shown here is derived from an EMBL/GenBank/DDBJ whole genome shotgun (WGS) entry which is preliminary data.</text>
</comment>
<gene>
    <name evidence="1" type="ORF">ECRASSUSDP1_LOCUS11004</name>
</gene>
<name>A0AAD1XFM2_EUPCR</name>
<protein>
    <submittedName>
        <fullName evidence="1">Uncharacterized protein</fullName>
    </submittedName>
</protein>
<accession>A0AAD1XFM2</accession>
<reference evidence="1" key="1">
    <citation type="submission" date="2023-07" db="EMBL/GenBank/DDBJ databases">
        <authorList>
            <consortium name="AG Swart"/>
            <person name="Singh M."/>
            <person name="Singh A."/>
            <person name="Seah K."/>
            <person name="Emmerich C."/>
        </authorList>
    </citation>
    <scope>NUCLEOTIDE SEQUENCE</scope>
    <source>
        <strain evidence="1">DP1</strain>
    </source>
</reference>
<organism evidence="1 2">
    <name type="scientific">Euplotes crassus</name>
    <dbReference type="NCBI Taxonomy" id="5936"/>
    <lineage>
        <taxon>Eukaryota</taxon>
        <taxon>Sar</taxon>
        <taxon>Alveolata</taxon>
        <taxon>Ciliophora</taxon>
        <taxon>Intramacronucleata</taxon>
        <taxon>Spirotrichea</taxon>
        <taxon>Hypotrichia</taxon>
        <taxon>Euplotida</taxon>
        <taxon>Euplotidae</taxon>
        <taxon>Moneuplotes</taxon>
    </lineage>
</organism>
<sequence>MEFLNNPRIDVHNNIIHLLNIYYFAKSIKTKSHYFPWKKRLQKFFHKEQVRIYFIDSETINVLKNLTFDVLHEFNTLFRFSI</sequence>
<proteinExistence type="predicted"/>
<evidence type="ECO:0000313" key="1">
    <source>
        <dbReference type="EMBL" id="CAI2369701.1"/>
    </source>
</evidence>
<evidence type="ECO:0000313" key="2">
    <source>
        <dbReference type="Proteomes" id="UP001295684"/>
    </source>
</evidence>
<keyword evidence="2" id="KW-1185">Reference proteome</keyword>